<comment type="caution">
    <text evidence="1">The sequence shown here is derived from an EMBL/GenBank/DDBJ whole genome shotgun (WGS) entry which is preliminary data.</text>
</comment>
<name>A0A2P5AEV4_PARAD</name>
<dbReference type="AlphaFoldDB" id="A0A2P5AEV4"/>
<proteinExistence type="predicted"/>
<gene>
    <name evidence="1" type="ORF">PanWU01x14_339200</name>
</gene>
<accession>A0A2P5AEV4</accession>
<organism evidence="1 2">
    <name type="scientific">Parasponia andersonii</name>
    <name type="common">Sponia andersonii</name>
    <dbReference type="NCBI Taxonomy" id="3476"/>
    <lineage>
        <taxon>Eukaryota</taxon>
        <taxon>Viridiplantae</taxon>
        <taxon>Streptophyta</taxon>
        <taxon>Embryophyta</taxon>
        <taxon>Tracheophyta</taxon>
        <taxon>Spermatophyta</taxon>
        <taxon>Magnoliopsida</taxon>
        <taxon>eudicotyledons</taxon>
        <taxon>Gunneridae</taxon>
        <taxon>Pentapetalae</taxon>
        <taxon>rosids</taxon>
        <taxon>fabids</taxon>
        <taxon>Rosales</taxon>
        <taxon>Cannabaceae</taxon>
        <taxon>Parasponia</taxon>
    </lineage>
</organism>
<evidence type="ECO:0000313" key="1">
    <source>
        <dbReference type="EMBL" id="PON35075.1"/>
    </source>
</evidence>
<feature type="non-terminal residue" evidence="1">
    <location>
        <position position="1"/>
    </location>
</feature>
<reference evidence="2" key="1">
    <citation type="submission" date="2016-06" db="EMBL/GenBank/DDBJ databases">
        <title>Parallel loss of symbiosis genes in relatives of nitrogen-fixing non-legume Parasponia.</title>
        <authorList>
            <person name="Van Velzen R."/>
            <person name="Holmer R."/>
            <person name="Bu F."/>
            <person name="Rutten L."/>
            <person name="Van Zeijl A."/>
            <person name="Liu W."/>
            <person name="Santuari L."/>
            <person name="Cao Q."/>
            <person name="Sharma T."/>
            <person name="Shen D."/>
            <person name="Roswanjaya Y."/>
            <person name="Wardhani T."/>
            <person name="Kalhor M.S."/>
            <person name="Jansen J."/>
            <person name="Van den Hoogen J."/>
            <person name="Gungor B."/>
            <person name="Hartog M."/>
            <person name="Hontelez J."/>
            <person name="Verver J."/>
            <person name="Yang W.-C."/>
            <person name="Schijlen E."/>
            <person name="Repin R."/>
            <person name="Schilthuizen M."/>
            <person name="Schranz E."/>
            <person name="Heidstra R."/>
            <person name="Miyata K."/>
            <person name="Fedorova E."/>
            <person name="Kohlen W."/>
            <person name="Bisseling T."/>
            <person name="Smit S."/>
            <person name="Geurts R."/>
        </authorList>
    </citation>
    <scope>NUCLEOTIDE SEQUENCE [LARGE SCALE GENOMIC DNA]</scope>
    <source>
        <strain evidence="2">cv. WU1-14</strain>
    </source>
</reference>
<sequence>RNRLAKAPTHCELAILPTKLSPRVLCLSRCEGREPEVCLWNVSATAFDKTYERKDYSI</sequence>
<dbReference type="Proteomes" id="UP000237105">
    <property type="component" value="Unassembled WGS sequence"/>
</dbReference>
<dbReference type="EMBL" id="JXTB01000629">
    <property type="protein sequence ID" value="PON35075.1"/>
    <property type="molecule type" value="Genomic_DNA"/>
</dbReference>
<keyword evidence="2" id="KW-1185">Reference proteome</keyword>
<dbReference type="OrthoDB" id="10356406at2759"/>
<evidence type="ECO:0000313" key="2">
    <source>
        <dbReference type="Proteomes" id="UP000237105"/>
    </source>
</evidence>
<protein>
    <submittedName>
        <fullName evidence="1">Uncharacterized protein</fullName>
    </submittedName>
</protein>